<reference evidence="5 6" key="1">
    <citation type="submission" date="2018-06" db="EMBL/GenBank/DDBJ databases">
        <authorList>
            <consortium name="Pathogen Informatics"/>
            <person name="Doyle S."/>
        </authorList>
    </citation>
    <scope>NUCLEOTIDE SEQUENCE [LARGE SCALE GENOMIC DNA]</scope>
    <source>
        <strain evidence="5 6">NCTC11179</strain>
    </source>
</reference>
<dbReference type="GO" id="GO:0043565">
    <property type="term" value="F:sequence-specific DNA binding"/>
    <property type="evidence" value="ECO:0007669"/>
    <property type="project" value="InterPro"/>
</dbReference>
<evidence type="ECO:0000256" key="2">
    <source>
        <dbReference type="ARBA" id="ARBA00023125"/>
    </source>
</evidence>
<dbReference type="PANTHER" id="PTHR43280:SF28">
    <property type="entry name" value="HTH-TYPE TRANSCRIPTIONAL ACTIVATOR RHAS"/>
    <property type="match status" value="1"/>
</dbReference>
<accession>A0A378RLC6</accession>
<dbReference type="RefSeq" id="WP_115090150.1">
    <property type="nucleotide sequence ID" value="NZ_CP068107.1"/>
</dbReference>
<keyword evidence="3" id="KW-0804">Transcription</keyword>
<name>A0A378RLC6_MYROD</name>
<dbReference type="InterPro" id="IPR011051">
    <property type="entry name" value="RmlC_Cupin_sf"/>
</dbReference>
<dbReference type="AlphaFoldDB" id="A0A378RLC6"/>
<evidence type="ECO:0000256" key="1">
    <source>
        <dbReference type="ARBA" id="ARBA00023015"/>
    </source>
</evidence>
<keyword evidence="2" id="KW-0238">DNA-binding</keyword>
<dbReference type="EMBL" id="UGQL01000001">
    <property type="protein sequence ID" value="STZ27159.1"/>
    <property type="molecule type" value="Genomic_DNA"/>
</dbReference>
<dbReference type="SMART" id="SM00342">
    <property type="entry name" value="HTH_ARAC"/>
    <property type="match status" value="1"/>
</dbReference>
<dbReference type="Proteomes" id="UP000255024">
    <property type="component" value="Unassembled WGS sequence"/>
</dbReference>
<dbReference type="InterPro" id="IPR018060">
    <property type="entry name" value="HTH_AraC"/>
</dbReference>
<evidence type="ECO:0000313" key="6">
    <source>
        <dbReference type="Proteomes" id="UP000255024"/>
    </source>
</evidence>
<dbReference type="Pfam" id="PF12833">
    <property type="entry name" value="HTH_18"/>
    <property type="match status" value="1"/>
</dbReference>
<dbReference type="InterPro" id="IPR020449">
    <property type="entry name" value="Tscrpt_reg_AraC-type_HTH"/>
</dbReference>
<dbReference type="SUPFAM" id="SSF51182">
    <property type="entry name" value="RmlC-like cupins"/>
    <property type="match status" value="1"/>
</dbReference>
<protein>
    <submittedName>
        <fullName evidence="5">Bacillibactin transport regulator</fullName>
    </submittedName>
</protein>
<keyword evidence="6" id="KW-1185">Reference proteome</keyword>
<evidence type="ECO:0000256" key="3">
    <source>
        <dbReference type="ARBA" id="ARBA00023163"/>
    </source>
</evidence>
<evidence type="ECO:0000259" key="4">
    <source>
        <dbReference type="PROSITE" id="PS01124"/>
    </source>
</evidence>
<gene>
    <name evidence="5" type="primary">btr_4</name>
    <name evidence="5" type="ORF">NCTC11179_00692</name>
</gene>
<dbReference type="SUPFAM" id="SSF46689">
    <property type="entry name" value="Homeodomain-like"/>
    <property type="match status" value="1"/>
</dbReference>
<keyword evidence="1" id="KW-0805">Transcription regulation</keyword>
<dbReference type="Gene3D" id="1.10.10.60">
    <property type="entry name" value="Homeodomain-like"/>
    <property type="match status" value="2"/>
</dbReference>
<dbReference type="InterPro" id="IPR009057">
    <property type="entry name" value="Homeodomain-like_sf"/>
</dbReference>
<dbReference type="PRINTS" id="PR00032">
    <property type="entry name" value="HTHARAC"/>
</dbReference>
<dbReference type="PROSITE" id="PS01124">
    <property type="entry name" value="HTH_ARAC_FAMILY_2"/>
    <property type="match status" value="1"/>
</dbReference>
<evidence type="ECO:0000313" key="5">
    <source>
        <dbReference type="EMBL" id="STZ27159.1"/>
    </source>
</evidence>
<organism evidence="5 6">
    <name type="scientific">Myroides odoratus</name>
    <name type="common">Flavobacterium odoratum</name>
    <dbReference type="NCBI Taxonomy" id="256"/>
    <lineage>
        <taxon>Bacteria</taxon>
        <taxon>Pseudomonadati</taxon>
        <taxon>Bacteroidota</taxon>
        <taxon>Flavobacteriia</taxon>
        <taxon>Flavobacteriales</taxon>
        <taxon>Flavobacteriaceae</taxon>
        <taxon>Myroides</taxon>
    </lineage>
</organism>
<sequence>MQLNRIDPILIEQVVCIADVYTMQSKAELTLVYVLEGDGVTHFEDQAIPFQQGKLFLIPFDAKYSFDSAKRSRFLVIACPQSFITQIRLEADRIETCDNLTKLSYITHNYHAKAGCVFRIVEDGVLAEQLLYAMEREAQNPIQDYLIIRQAMGILLNLVARNLIQSDYNSTAEKQKVRDVMKVITYIQQHIANRDKLSIASLAQEFGMAKSYIGAYFKKQVGLSLQDYILDYKLKLAEIRLKYSTMRLKEIAFELDFNDESHFSKLFKKYKGMTPSQYRAAHKQ</sequence>
<feature type="domain" description="HTH araC/xylS-type" evidence="4">
    <location>
        <begin position="181"/>
        <end position="281"/>
    </location>
</feature>
<dbReference type="GO" id="GO:0003700">
    <property type="term" value="F:DNA-binding transcription factor activity"/>
    <property type="evidence" value="ECO:0007669"/>
    <property type="project" value="InterPro"/>
</dbReference>
<dbReference type="PANTHER" id="PTHR43280">
    <property type="entry name" value="ARAC-FAMILY TRANSCRIPTIONAL REGULATOR"/>
    <property type="match status" value="1"/>
</dbReference>
<proteinExistence type="predicted"/>